<evidence type="ECO:0000256" key="2">
    <source>
        <dbReference type="ARBA" id="ARBA00023136"/>
    </source>
</evidence>
<evidence type="ECO:0000313" key="5">
    <source>
        <dbReference type="EMBL" id="BAV39551.1"/>
    </source>
</evidence>
<feature type="transmembrane region" description="Helical" evidence="4">
    <location>
        <begin position="89"/>
        <end position="112"/>
    </location>
</feature>
<dbReference type="GO" id="GO:0016020">
    <property type="term" value="C:membrane"/>
    <property type="evidence" value="ECO:0007669"/>
    <property type="project" value="UniProtKB-SubCell"/>
</dbReference>
<organism evidence="5 6">
    <name type="scientific">Mycobacterium ulcerans subsp. shinshuense</name>
    <dbReference type="NCBI Taxonomy" id="1124626"/>
    <lineage>
        <taxon>Bacteria</taxon>
        <taxon>Bacillati</taxon>
        <taxon>Actinomycetota</taxon>
        <taxon>Actinomycetes</taxon>
        <taxon>Mycobacteriales</taxon>
        <taxon>Mycobacteriaceae</taxon>
        <taxon>Mycobacterium</taxon>
        <taxon>Mycobacterium ulcerans group</taxon>
    </lineage>
</organism>
<proteinExistence type="predicted"/>
<protein>
    <recommendedName>
        <fullName evidence="7">Mce associated membrane protein</fullName>
    </recommendedName>
</protein>
<feature type="region of interest" description="Disordered" evidence="3">
    <location>
        <begin position="1"/>
        <end position="66"/>
    </location>
</feature>
<sequence>MVAITGDDVENSNITQLTDTTDTTERGQPAIATDELESPSTAAGPCADVESGNADDVDCTDTDAHAPRAPRRWRSRWSRMRVKRVRVGFNQAILAVILASLSVSAVLGWHLFAAHHANVAAELAQQTAIGYAQTLTSIDSNNVDANFNQVLDGATGEFKDMYTRSSVQLRQLLIDNKATAHGVVVDSAIQSKSKSRVVVLLMIDQTVTNAARPDPRVDRSRMKITMEKTDGRWLASKVELS</sequence>
<dbReference type="PANTHER" id="PTHR37042:SF4">
    <property type="entry name" value="OUTER MEMBRANE PROTEIN RV1973"/>
    <property type="match status" value="1"/>
</dbReference>
<evidence type="ECO:0008006" key="7">
    <source>
        <dbReference type="Google" id="ProtNLM"/>
    </source>
</evidence>
<keyword evidence="2 4" id="KW-0472">Membrane</keyword>
<accession>A0A1B4XXL7</accession>
<dbReference type="EMBL" id="AP017624">
    <property type="protein sequence ID" value="BAV39551.1"/>
    <property type="molecule type" value="Genomic_DNA"/>
</dbReference>
<gene>
    <name evidence="5" type="ORF">SHTP_0148</name>
</gene>
<dbReference type="Proteomes" id="UP000218067">
    <property type="component" value="Chromosome"/>
</dbReference>
<dbReference type="PANTHER" id="PTHR37042">
    <property type="entry name" value="OUTER MEMBRANE PROTEIN RV1973"/>
    <property type="match status" value="1"/>
</dbReference>
<evidence type="ECO:0000256" key="3">
    <source>
        <dbReference type="SAM" id="MobiDB-lite"/>
    </source>
</evidence>
<name>A0A1B4XXL7_MYCUL</name>
<dbReference type="AlphaFoldDB" id="A0A1B4XXL7"/>
<keyword evidence="4" id="KW-0812">Transmembrane</keyword>
<dbReference type="RefSeq" id="WP_012392160.1">
    <property type="nucleotide sequence ID" value="NZ_AP017624.1"/>
</dbReference>
<keyword evidence="4" id="KW-1133">Transmembrane helix</keyword>
<evidence type="ECO:0000256" key="4">
    <source>
        <dbReference type="SAM" id="Phobius"/>
    </source>
</evidence>
<evidence type="ECO:0000313" key="6">
    <source>
        <dbReference type="Proteomes" id="UP000218067"/>
    </source>
</evidence>
<comment type="subcellular location">
    <subcellularLocation>
        <location evidence="1">Membrane</location>
    </subcellularLocation>
</comment>
<evidence type="ECO:0000256" key="1">
    <source>
        <dbReference type="ARBA" id="ARBA00004370"/>
    </source>
</evidence>
<reference evidence="5 6" key="1">
    <citation type="submission" date="2016-08" db="EMBL/GenBank/DDBJ databases">
        <title>Complete genome sequence of Mycobacterium shinshuense, a subspecies of M. ulcerans.</title>
        <authorList>
            <person name="Yoshida M."/>
            <person name="Ogura Y."/>
            <person name="Hayashi T."/>
            <person name="Hoshino Y."/>
        </authorList>
    </citation>
    <scope>NUCLEOTIDE SEQUENCE [LARGE SCALE GENOMIC DNA]</scope>
    <source>
        <strain evidence="6">ATCC 33728</strain>
    </source>
</reference>
<dbReference type="GeneID" id="93434830"/>